<dbReference type="Gene3D" id="3.10.20.30">
    <property type="match status" value="1"/>
</dbReference>
<evidence type="ECO:0000313" key="8">
    <source>
        <dbReference type="Proteomes" id="UP001193680"/>
    </source>
</evidence>
<dbReference type="InterPro" id="IPR016166">
    <property type="entry name" value="FAD-bd_PCMH"/>
</dbReference>
<organism evidence="7 8">
    <name type="scientific">Thiomicrorhabdus heinhorstiae</name>
    <dbReference type="NCBI Taxonomy" id="2748010"/>
    <lineage>
        <taxon>Bacteria</taxon>
        <taxon>Pseudomonadati</taxon>
        <taxon>Pseudomonadota</taxon>
        <taxon>Gammaproteobacteria</taxon>
        <taxon>Thiotrichales</taxon>
        <taxon>Piscirickettsiaceae</taxon>
        <taxon>Thiomicrorhabdus</taxon>
    </lineage>
</organism>
<reference evidence="7 8" key="2">
    <citation type="submission" date="2020-11" db="EMBL/GenBank/DDBJ databases">
        <title>Sulfur oxidizing isolate from Hospital Hole Sinkhole.</title>
        <authorList>
            <person name="Scott K.M."/>
        </authorList>
    </citation>
    <scope>NUCLEOTIDE SEQUENCE [LARGE SCALE GENOMIC DNA]</scope>
    <source>
        <strain evidence="7 8">HH1</strain>
    </source>
</reference>
<dbReference type="InterPro" id="IPR016208">
    <property type="entry name" value="Ald_Oxase/xanthine_DH-like"/>
</dbReference>
<dbReference type="EMBL" id="JACBGI020000019">
    <property type="protein sequence ID" value="MBF6058492.1"/>
    <property type="molecule type" value="Genomic_DNA"/>
</dbReference>
<dbReference type="InterPro" id="IPR036884">
    <property type="entry name" value="2Fe-2S-bd_dom_sf"/>
</dbReference>
<dbReference type="InterPro" id="IPR012175">
    <property type="entry name" value="Xanth_DH_ssu_bac"/>
</dbReference>
<dbReference type="Gene3D" id="1.10.150.120">
    <property type="entry name" value="[2Fe-2S]-binding domain"/>
    <property type="match status" value="1"/>
</dbReference>
<keyword evidence="4 7" id="KW-0560">Oxidoreductase</keyword>
<accession>A0ABS0BXH3</accession>
<protein>
    <submittedName>
        <fullName evidence="7">Xanthine dehydrogenase small subunit</fullName>
        <ecNumber evidence="7">1.17.1.4</ecNumber>
    </submittedName>
</protein>
<proteinExistence type="predicted"/>
<dbReference type="Gene3D" id="3.30.43.10">
    <property type="entry name" value="Uridine Diphospho-n-acetylenolpyruvylglucosamine Reductase, domain 2"/>
    <property type="match status" value="1"/>
</dbReference>
<dbReference type="InterPro" id="IPR002888">
    <property type="entry name" value="2Fe-2S-bd"/>
</dbReference>
<dbReference type="CDD" id="cd00207">
    <property type="entry name" value="fer2"/>
    <property type="match status" value="1"/>
</dbReference>
<name>A0ABS0BXH3_9GAMM</name>
<keyword evidence="2" id="KW-0479">Metal-binding</keyword>
<evidence type="ECO:0000256" key="5">
    <source>
        <dbReference type="ARBA" id="ARBA00023004"/>
    </source>
</evidence>
<dbReference type="InterPro" id="IPR012675">
    <property type="entry name" value="Beta-grasp_dom_sf"/>
</dbReference>
<dbReference type="Gene3D" id="3.30.465.10">
    <property type="match status" value="1"/>
</dbReference>
<dbReference type="InterPro" id="IPR006058">
    <property type="entry name" value="2Fe2S_fd_BS"/>
</dbReference>
<dbReference type="Pfam" id="PF00941">
    <property type="entry name" value="FAD_binding_5"/>
    <property type="match status" value="1"/>
</dbReference>
<dbReference type="Pfam" id="PF03450">
    <property type="entry name" value="CO_deh_flav_C"/>
    <property type="match status" value="1"/>
</dbReference>
<evidence type="ECO:0000256" key="2">
    <source>
        <dbReference type="ARBA" id="ARBA00022723"/>
    </source>
</evidence>
<dbReference type="PANTHER" id="PTHR45444:SF3">
    <property type="entry name" value="XANTHINE DEHYDROGENASE"/>
    <property type="match status" value="1"/>
</dbReference>
<comment type="caution">
    <text evidence="7">The sequence shown here is derived from an EMBL/GenBank/DDBJ whole genome shotgun (WGS) entry which is preliminary data.</text>
</comment>
<dbReference type="InterPro" id="IPR005107">
    <property type="entry name" value="CO_DH_flav_C"/>
</dbReference>
<reference evidence="7 8" key="1">
    <citation type="submission" date="2020-06" db="EMBL/GenBank/DDBJ databases">
        <authorList>
            <person name="Scott K."/>
        </authorList>
    </citation>
    <scope>NUCLEOTIDE SEQUENCE [LARGE SCALE GENOMIC DNA]</scope>
    <source>
        <strain evidence="7 8">HH1</strain>
    </source>
</reference>
<dbReference type="InterPro" id="IPR016169">
    <property type="entry name" value="FAD-bd_PCMH_sub2"/>
</dbReference>
<dbReference type="InterPro" id="IPR036683">
    <property type="entry name" value="CO_DH_flav_C_dom_sf"/>
</dbReference>
<dbReference type="InterPro" id="IPR001041">
    <property type="entry name" value="2Fe-2S_ferredoxin-type"/>
</dbReference>
<evidence type="ECO:0000313" key="7">
    <source>
        <dbReference type="EMBL" id="MBF6058492.1"/>
    </source>
</evidence>
<dbReference type="Pfam" id="PF01799">
    <property type="entry name" value="Fer2_2"/>
    <property type="match status" value="1"/>
</dbReference>
<keyword evidence="5" id="KW-0408">Iron</keyword>
<dbReference type="GO" id="GO:0004854">
    <property type="term" value="F:xanthine dehydrogenase activity"/>
    <property type="evidence" value="ECO:0007669"/>
    <property type="project" value="UniProtKB-EC"/>
</dbReference>
<sequence>MSQPIRFLLGTEPVELKDVPPTQTVLNYLRENGFTGCKEGCAEGDCGACTTVIGELKDGRVHYKAINACIHFMPMLDGKQLINVEHLAENQTPHPVQSALAEQHATQCGFCSPGFVMSGAALYMNLAEKDYAEQISKLEPDALTDFINETFSGNLCRCTGYGPIIEAARQFIALGSEQTSASHLNTQAVMDALQEIAPKEDKYYSCEGLEYFQPSTLASLCQILAQNPQAHIVAGATDLGLWVSKQHRTLSTLVNLGQIPELKTLEVKDDKLIIGASVSYSAAFDSLCQYYPELQDYLWRHSSTQIRNSGTLVGNIANGSPIGDMPPPLIALGAEIRLQSKEGERLLPLEDYFIAYGKQDLHAGEFIKQIELPILRKDTAKFRVYKISKRFAQDISAVSGSFHIDFDGNTVTDARICFGGMAATPLRAGKTENFLIGRSWNQDTVQQVQVLLAEDYTPISDFRASSDYRMQVAQNLLYKFYIETSTQDIAVPIQVSHQGGIKHA</sequence>
<dbReference type="PROSITE" id="PS00197">
    <property type="entry name" value="2FE2S_FER_1"/>
    <property type="match status" value="1"/>
</dbReference>
<dbReference type="InterPro" id="IPR036010">
    <property type="entry name" value="2Fe-2S_ferredoxin-like_sf"/>
</dbReference>
<dbReference type="Proteomes" id="UP001193680">
    <property type="component" value="Unassembled WGS sequence"/>
</dbReference>
<keyword evidence="8" id="KW-1185">Reference proteome</keyword>
<evidence type="ECO:0000256" key="3">
    <source>
        <dbReference type="ARBA" id="ARBA00022827"/>
    </source>
</evidence>
<dbReference type="InterPro" id="IPR016167">
    <property type="entry name" value="FAD-bd_PCMH_sub1"/>
</dbReference>
<dbReference type="Gene3D" id="3.30.390.50">
    <property type="entry name" value="CO dehydrogenase flavoprotein, C-terminal domain"/>
    <property type="match status" value="1"/>
</dbReference>
<dbReference type="InterPro" id="IPR002346">
    <property type="entry name" value="Mopterin_DH_FAD-bd"/>
</dbReference>
<evidence type="ECO:0000259" key="6">
    <source>
        <dbReference type="PROSITE" id="PS51387"/>
    </source>
</evidence>
<dbReference type="RefSeq" id="WP_185978637.1">
    <property type="nucleotide sequence ID" value="NZ_JACBGI020000019.1"/>
</dbReference>
<dbReference type="SUPFAM" id="SSF56176">
    <property type="entry name" value="FAD-binding/transporter-associated domain-like"/>
    <property type="match status" value="1"/>
</dbReference>
<dbReference type="NCBIfam" id="TIGR02963">
    <property type="entry name" value="xanthine_xdhA"/>
    <property type="match status" value="1"/>
</dbReference>
<dbReference type="PIRSF" id="PIRSF036557">
    <property type="entry name" value="XdhA_RC"/>
    <property type="match status" value="1"/>
</dbReference>
<dbReference type="SUPFAM" id="SSF54292">
    <property type="entry name" value="2Fe-2S ferredoxin-like"/>
    <property type="match status" value="1"/>
</dbReference>
<evidence type="ECO:0000256" key="4">
    <source>
        <dbReference type="ARBA" id="ARBA00023002"/>
    </source>
</evidence>
<dbReference type="InterPro" id="IPR014307">
    <property type="entry name" value="Xanthine_DH_ssu"/>
</dbReference>
<dbReference type="EC" id="1.17.1.4" evidence="7"/>
<dbReference type="SMART" id="SM01092">
    <property type="entry name" value="CO_deh_flav_C"/>
    <property type="match status" value="1"/>
</dbReference>
<keyword evidence="1" id="KW-0285">Flavoprotein</keyword>
<dbReference type="InterPro" id="IPR036318">
    <property type="entry name" value="FAD-bd_PCMH-like_sf"/>
</dbReference>
<dbReference type="SUPFAM" id="SSF55447">
    <property type="entry name" value="CO dehydrogenase flavoprotein C-terminal domain-like"/>
    <property type="match status" value="1"/>
</dbReference>
<dbReference type="Pfam" id="PF00111">
    <property type="entry name" value="Fer2"/>
    <property type="match status" value="1"/>
</dbReference>
<dbReference type="PROSITE" id="PS51387">
    <property type="entry name" value="FAD_PCMH"/>
    <property type="match status" value="1"/>
</dbReference>
<dbReference type="PANTHER" id="PTHR45444">
    <property type="entry name" value="XANTHINE DEHYDROGENASE"/>
    <property type="match status" value="1"/>
</dbReference>
<keyword evidence="3" id="KW-0274">FAD</keyword>
<gene>
    <name evidence="7" type="primary">xdhA</name>
    <name evidence="7" type="ORF">H8792_009070</name>
</gene>
<evidence type="ECO:0000256" key="1">
    <source>
        <dbReference type="ARBA" id="ARBA00022630"/>
    </source>
</evidence>
<feature type="domain" description="FAD-binding PCMH-type" evidence="6">
    <location>
        <begin position="204"/>
        <end position="377"/>
    </location>
</feature>
<dbReference type="SUPFAM" id="SSF47741">
    <property type="entry name" value="CO dehydrogenase ISP C-domain like"/>
    <property type="match status" value="1"/>
</dbReference>